<feature type="domain" description="OmpR/PhoB-type" evidence="7">
    <location>
        <begin position="1"/>
        <end position="105"/>
    </location>
</feature>
<dbReference type="GO" id="GO:0006355">
    <property type="term" value="P:regulation of DNA-templated transcription"/>
    <property type="evidence" value="ECO:0007669"/>
    <property type="project" value="InterPro"/>
</dbReference>
<dbReference type="SMART" id="SM00862">
    <property type="entry name" value="Trans_reg_C"/>
    <property type="match status" value="1"/>
</dbReference>
<dbReference type="SUPFAM" id="SSF46894">
    <property type="entry name" value="C-terminal effector domain of the bipartite response regulators"/>
    <property type="match status" value="1"/>
</dbReference>
<organism evidence="8 9">
    <name type="scientific">Mycolicibacterium grossiae</name>
    <dbReference type="NCBI Taxonomy" id="1552759"/>
    <lineage>
        <taxon>Bacteria</taxon>
        <taxon>Bacillati</taxon>
        <taxon>Actinomycetota</taxon>
        <taxon>Actinomycetes</taxon>
        <taxon>Mycobacteriales</taxon>
        <taxon>Mycobacteriaceae</taxon>
        <taxon>Mycolicibacterium</taxon>
    </lineage>
</organism>
<proteinExistence type="inferred from homology"/>
<feature type="DNA-binding region" description="OmpR/PhoB-type" evidence="5">
    <location>
        <begin position="1"/>
        <end position="105"/>
    </location>
</feature>
<dbReference type="Pfam" id="PF13191">
    <property type="entry name" value="AAA_16"/>
    <property type="match status" value="1"/>
</dbReference>
<dbReference type="PANTHER" id="PTHR35807:SF1">
    <property type="entry name" value="TRANSCRIPTIONAL REGULATOR REDD"/>
    <property type="match status" value="1"/>
</dbReference>
<dbReference type="PROSITE" id="PS51755">
    <property type="entry name" value="OMPR_PHOB"/>
    <property type="match status" value="1"/>
</dbReference>
<feature type="compositionally biased region" description="Low complexity" evidence="6">
    <location>
        <begin position="267"/>
        <end position="282"/>
    </location>
</feature>
<comment type="similarity">
    <text evidence="1">Belongs to the AfsR/DnrI/RedD regulatory family.</text>
</comment>
<dbReference type="Gene3D" id="1.10.10.10">
    <property type="entry name" value="Winged helix-like DNA-binding domain superfamily/Winged helix DNA-binding domain"/>
    <property type="match status" value="1"/>
</dbReference>
<reference evidence="8 9" key="1">
    <citation type="submission" date="2016-09" db="EMBL/GenBank/DDBJ databases">
        <title>genome sequence of Mycobacterium sp. 739 SCH.</title>
        <authorList>
            <person name="Greninger A.L."/>
            <person name="Qin X."/>
            <person name="Jerome K."/>
            <person name="Vora S."/>
            <person name="Quinn K."/>
        </authorList>
    </citation>
    <scope>NUCLEOTIDE SEQUENCE [LARGE SCALE GENOMIC DNA]</scope>
    <source>
        <strain evidence="8 9">SCH</strain>
    </source>
</reference>
<keyword evidence="4" id="KW-0804">Transcription</keyword>
<dbReference type="InterPro" id="IPR051677">
    <property type="entry name" value="AfsR-DnrI-RedD_regulator"/>
</dbReference>
<dbReference type="Gene3D" id="1.25.40.10">
    <property type="entry name" value="Tetratricopeptide repeat domain"/>
    <property type="match status" value="1"/>
</dbReference>
<dbReference type="Proteomes" id="UP000178953">
    <property type="component" value="Unassembled WGS sequence"/>
</dbReference>
<evidence type="ECO:0000256" key="3">
    <source>
        <dbReference type="ARBA" id="ARBA00023125"/>
    </source>
</evidence>
<name>A0A1E8Q351_9MYCO</name>
<dbReference type="Gene3D" id="3.40.50.300">
    <property type="entry name" value="P-loop containing nucleotide triphosphate hydrolases"/>
    <property type="match status" value="1"/>
</dbReference>
<dbReference type="InterPro" id="IPR041664">
    <property type="entry name" value="AAA_16"/>
</dbReference>
<evidence type="ECO:0000256" key="5">
    <source>
        <dbReference type="PROSITE-ProRule" id="PRU01091"/>
    </source>
</evidence>
<evidence type="ECO:0000313" key="9">
    <source>
        <dbReference type="Proteomes" id="UP000178953"/>
    </source>
</evidence>
<keyword evidence="3 5" id="KW-0238">DNA-binding</keyword>
<sequence>MTVTSTSGIRIGLFGPLTVHRGEAPIDLRGPQSRAVLARLAVAGGDVVSTDRLIDDIWSGEPPPKALGGLQAHVSHLRRALEPDRPRRTPARILVSSPPGYALRLPTDAVDAWRFEALLRDADAAADADSRARLLRAALDCWTGAVLPEFVDAEWAATASVRLTGLRAAAVERYAATGLDLGWDVALLGELERHVADEPLREEAVRLLAMALYRAGRQGDALAHLRAARRRLADDLGVEPGPALRALESDILTQSAALLGPAANPAAATSASSRAATTAPPRSGHDDRHRATLVGRSAELRRIDAAADAVVARGFGAVWVGADAGAGKTTLAAVAAERLTARGFAFARGRCPEVDGAPPAWAWSEVVQSLGEATTPGAGSAFDLAVAIDEVLRTTTTRGPLLIVLDDLHRADGATLQVLRHLAHDLADRPILVLGAHRGAEATTDLTATFAALAPVTLDRLDLGGLNRNGVVVLMREYAPEAGLEREPDVVDAVIDRTGGNPLFVTELIRLVAAEGGQAATVAVPAGVRDVLRRRIDRLPGSARTVLQQAAVLGREVDVDLLIRMARHAEDEVLDGLEAAVLAGLLGEPGPGRVRFTHALVRETLYEDTPRLRRARWHATALAELRAMPAPDVATLAHHALAAATAATAADAAALASAAAARALDLNAPAEAMHLAAAAVETADLADHGVPVDARVAMLIQLTRAAAQAGAVDRARPARARAVHLASAVGDDDLLLQALTAYRVPISWTVRGFGDSDDDLEQPLRRALAQHPDVDASTRVWLLVALIFETENDAAAHGMGEVLAWSEEAVAIARGSGDPTTLCAALNARAYLSLGPDLVAERETLATELLDVSRGHGLLGYEALAHWFLFLCASARTDLVEAVRQADLAVEKSTSGQLAALVQVVEVYRAVLSVLAGRLDDAQEAYRRLARRMAATGMTNAAEAAVVFELVLAFAHGDTSPLTDTMVAMHDVYPDAMIEALVLCLLDAGRLDEARARWATRTPVRRNYYWLARMALFVRAAVGVGDTEACRSAYAELLPWAGRVAGIDSGSVAFGPVDDALALLADATGRPADAARHRADADEVRARLAADLAAVGVTPRSPSPSGDTPA</sequence>
<dbReference type="SMART" id="SM01043">
    <property type="entry name" value="BTAD"/>
    <property type="match status" value="1"/>
</dbReference>
<feature type="region of interest" description="Disordered" evidence="6">
    <location>
        <begin position="267"/>
        <end position="288"/>
    </location>
</feature>
<dbReference type="SUPFAM" id="SSF52540">
    <property type="entry name" value="P-loop containing nucleoside triphosphate hydrolases"/>
    <property type="match status" value="1"/>
</dbReference>
<dbReference type="Pfam" id="PF03704">
    <property type="entry name" value="BTAD"/>
    <property type="match status" value="1"/>
</dbReference>
<keyword evidence="2" id="KW-0805">Transcription regulation</keyword>
<accession>A0A1E8Q351</accession>
<evidence type="ECO:0000313" key="8">
    <source>
        <dbReference type="EMBL" id="OFJ53038.1"/>
    </source>
</evidence>
<evidence type="ECO:0000256" key="1">
    <source>
        <dbReference type="ARBA" id="ARBA00005820"/>
    </source>
</evidence>
<dbReference type="OrthoDB" id="134712at2"/>
<dbReference type="InterPro" id="IPR027417">
    <property type="entry name" value="P-loop_NTPase"/>
</dbReference>
<dbReference type="PANTHER" id="PTHR35807">
    <property type="entry name" value="TRANSCRIPTIONAL REGULATOR REDD-RELATED"/>
    <property type="match status" value="1"/>
</dbReference>
<evidence type="ECO:0000256" key="2">
    <source>
        <dbReference type="ARBA" id="ARBA00023015"/>
    </source>
</evidence>
<dbReference type="InterPro" id="IPR011990">
    <property type="entry name" value="TPR-like_helical_dom_sf"/>
</dbReference>
<dbReference type="InterPro" id="IPR016032">
    <property type="entry name" value="Sig_transdc_resp-reg_C-effctor"/>
</dbReference>
<dbReference type="InterPro" id="IPR001867">
    <property type="entry name" value="OmpR/PhoB-type_DNA-bd"/>
</dbReference>
<dbReference type="AlphaFoldDB" id="A0A1E8Q351"/>
<dbReference type="GO" id="GO:0003677">
    <property type="term" value="F:DNA binding"/>
    <property type="evidence" value="ECO:0007669"/>
    <property type="project" value="UniProtKB-UniRule"/>
</dbReference>
<evidence type="ECO:0000259" key="7">
    <source>
        <dbReference type="PROSITE" id="PS51755"/>
    </source>
</evidence>
<evidence type="ECO:0000256" key="4">
    <source>
        <dbReference type="ARBA" id="ARBA00023163"/>
    </source>
</evidence>
<dbReference type="CDD" id="cd15831">
    <property type="entry name" value="BTAD"/>
    <property type="match status" value="1"/>
</dbReference>
<dbReference type="Pfam" id="PF00486">
    <property type="entry name" value="Trans_reg_C"/>
    <property type="match status" value="1"/>
</dbReference>
<dbReference type="InterPro" id="IPR036388">
    <property type="entry name" value="WH-like_DNA-bd_sf"/>
</dbReference>
<dbReference type="SUPFAM" id="SSF48452">
    <property type="entry name" value="TPR-like"/>
    <property type="match status" value="1"/>
</dbReference>
<keyword evidence="9" id="KW-1185">Reference proteome</keyword>
<comment type="caution">
    <text evidence="8">The sequence shown here is derived from an EMBL/GenBank/DDBJ whole genome shotgun (WGS) entry which is preliminary data.</text>
</comment>
<gene>
    <name evidence="8" type="ORF">BEL07_14150</name>
</gene>
<dbReference type="InterPro" id="IPR005158">
    <property type="entry name" value="BTAD"/>
</dbReference>
<dbReference type="EMBL" id="MCHX01000030">
    <property type="protein sequence ID" value="OFJ53038.1"/>
    <property type="molecule type" value="Genomic_DNA"/>
</dbReference>
<evidence type="ECO:0000256" key="6">
    <source>
        <dbReference type="SAM" id="MobiDB-lite"/>
    </source>
</evidence>
<protein>
    <recommendedName>
        <fullName evidence="7">OmpR/PhoB-type domain-containing protein</fullName>
    </recommendedName>
</protein>
<dbReference type="GO" id="GO:0000160">
    <property type="term" value="P:phosphorelay signal transduction system"/>
    <property type="evidence" value="ECO:0007669"/>
    <property type="project" value="InterPro"/>
</dbReference>